<reference evidence="1 2" key="1">
    <citation type="journal article" date="2019" name="Nat. Ecol. Evol.">
        <title>Megaphylogeny resolves global patterns of mushroom evolution.</title>
        <authorList>
            <person name="Varga T."/>
            <person name="Krizsan K."/>
            <person name="Foldi C."/>
            <person name="Dima B."/>
            <person name="Sanchez-Garcia M."/>
            <person name="Sanchez-Ramirez S."/>
            <person name="Szollosi G.J."/>
            <person name="Szarkandi J.G."/>
            <person name="Papp V."/>
            <person name="Albert L."/>
            <person name="Andreopoulos W."/>
            <person name="Angelini C."/>
            <person name="Antonin V."/>
            <person name="Barry K.W."/>
            <person name="Bougher N.L."/>
            <person name="Buchanan P."/>
            <person name="Buyck B."/>
            <person name="Bense V."/>
            <person name="Catcheside P."/>
            <person name="Chovatia M."/>
            <person name="Cooper J."/>
            <person name="Damon W."/>
            <person name="Desjardin D."/>
            <person name="Finy P."/>
            <person name="Geml J."/>
            <person name="Haridas S."/>
            <person name="Hughes K."/>
            <person name="Justo A."/>
            <person name="Karasinski D."/>
            <person name="Kautmanova I."/>
            <person name="Kiss B."/>
            <person name="Kocsube S."/>
            <person name="Kotiranta H."/>
            <person name="LaButti K.M."/>
            <person name="Lechner B.E."/>
            <person name="Liimatainen K."/>
            <person name="Lipzen A."/>
            <person name="Lukacs Z."/>
            <person name="Mihaltcheva S."/>
            <person name="Morgado L.N."/>
            <person name="Niskanen T."/>
            <person name="Noordeloos M.E."/>
            <person name="Ohm R.A."/>
            <person name="Ortiz-Santana B."/>
            <person name="Ovrebo C."/>
            <person name="Racz N."/>
            <person name="Riley R."/>
            <person name="Savchenko A."/>
            <person name="Shiryaev A."/>
            <person name="Soop K."/>
            <person name="Spirin V."/>
            <person name="Szebenyi C."/>
            <person name="Tomsovsky M."/>
            <person name="Tulloss R.E."/>
            <person name="Uehling J."/>
            <person name="Grigoriev I.V."/>
            <person name="Vagvolgyi C."/>
            <person name="Papp T."/>
            <person name="Martin F.M."/>
            <person name="Miettinen O."/>
            <person name="Hibbett D.S."/>
            <person name="Nagy L.G."/>
        </authorList>
    </citation>
    <scope>NUCLEOTIDE SEQUENCE [LARGE SCALE GENOMIC DNA]</scope>
    <source>
        <strain evidence="1 2">HHB13444</strain>
    </source>
</reference>
<sequence>MSCSVIYSSVLFNRRMSFSSTLPPSLAPILESRTSNSEPRKPPGPLRFRTVIMNPRSSSRSVSPFLPDSFVSVSAVSAFASGSSPGPLLSANQHRLRSPWPALASESRIRMRAYVYNRNMPCPPSTPHPHPHPAPTTLTHAYAYACISDSGLWTVISCTYPYPPRSRCPGPARSELSNR</sequence>
<accession>A0A5C3PIW2</accession>
<dbReference type="AlphaFoldDB" id="A0A5C3PIW2"/>
<name>A0A5C3PIW2_9APHY</name>
<evidence type="ECO:0000313" key="2">
    <source>
        <dbReference type="Proteomes" id="UP000308197"/>
    </source>
</evidence>
<gene>
    <name evidence="1" type="ORF">K466DRAFT_37480</name>
</gene>
<keyword evidence="2" id="KW-1185">Reference proteome</keyword>
<organism evidence="1 2">
    <name type="scientific">Polyporus arcularius HHB13444</name>
    <dbReference type="NCBI Taxonomy" id="1314778"/>
    <lineage>
        <taxon>Eukaryota</taxon>
        <taxon>Fungi</taxon>
        <taxon>Dikarya</taxon>
        <taxon>Basidiomycota</taxon>
        <taxon>Agaricomycotina</taxon>
        <taxon>Agaricomycetes</taxon>
        <taxon>Polyporales</taxon>
        <taxon>Polyporaceae</taxon>
        <taxon>Polyporus</taxon>
    </lineage>
</organism>
<dbReference type="Proteomes" id="UP000308197">
    <property type="component" value="Unassembled WGS sequence"/>
</dbReference>
<dbReference type="EMBL" id="ML211082">
    <property type="protein sequence ID" value="TFK89252.1"/>
    <property type="molecule type" value="Genomic_DNA"/>
</dbReference>
<dbReference type="InParanoid" id="A0A5C3PIW2"/>
<proteinExistence type="predicted"/>
<evidence type="ECO:0000313" key="1">
    <source>
        <dbReference type="EMBL" id="TFK89252.1"/>
    </source>
</evidence>
<protein>
    <submittedName>
        <fullName evidence="1">Uncharacterized protein</fullName>
    </submittedName>
</protein>